<name>A0A645GZS6_9ZZZZ</name>
<comment type="caution">
    <text evidence="1">The sequence shown here is derived from an EMBL/GenBank/DDBJ whole genome shotgun (WGS) entry which is preliminary data.</text>
</comment>
<dbReference type="EC" id="4.3.99.3" evidence="1"/>
<gene>
    <name evidence="1" type="primary">queE_41</name>
    <name evidence="1" type="ORF">SDC9_179026</name>
</gene>
<accession>A0A645GZS6</accession>
<sequence>MESNGTVAAPDGIDWLCISPKAGADWIQRSGQELKLVWPQPTFDLEAIEASTRFQHYFLQPMDNAQQSSNIGACIEQCMQRPGWRLSLQTHKLTGIR</sequence>
<dbReference type="EMBL" id="VSSQ01083116">
    <property type="protein sequence ID" value="MPN31552.1"/>
    <property type="molecule type" value="Genomic_DNA"/>
</dbReference>
<reference evidence="1" key="1">
    <citation type="submission" date="2019-08" db="EMBL/GenBank/DDBJ databases">
        <authorList>
            <person name="Kucharzyk K."/>
            <person name="Murdoch R.W."/>
            <person name="Higgins S."/>
            <person name="Loffler F."/>
        </authorList>
    </citation>
    <scope>NUCLEOTIDE SEQUENCE</scope>
</reference>
<dbReference type="GO" id="GO:0016829">
    <property type="term" value="F:lyase activity"/>
    <property type="evidence" value="ECO:0007669"/>
    <property type="project" value="UniProtKB-KW"/>
</dbReference>
<protein>
    <submittedName>
        <fullName evidence="1">7-carboxy-7-deazaguanine synthase</fullName>
        <ecNumber evidence="1">4.3.99.3</ecNumber>
    </submittedName>
</protein>
<proteinExistence type="predicted"/>
<dbReference type="AlphaFoldDB" id="A0A645GZS6"/>
<organism evidence="1">
    <name type="scientific">bioreactor metagenome</name>
    <dbReference type="NCBI Taxonomy" id="1076179"/>
    <lineage>
        <taxon>unclassified sequences</taxon>
        <taxon>metagenomes</taxon>
        <taxon>ecological metagenomes</taxon>
    </lineage>
</organism>
<evidence type="ECO:0000313" key="1">
    <source>
        <dbReference type="EMBL" id="MPN31552.1"/>
    </source>
</evidence>
<dbReference type="Gene3D" id="3.20.20.70">
    <property type="entry name" value="Aldolase class I"/>
    <property type="match status" value="1"/>
</dbReference>
<keyword evidence="1" id="KW-0456">Lyase</keyword>
<dbReference type="InterPro" id="IPR013785">
    <property type="entry name" value="Aldolase_TIM"/>
</dbReference>